<feature type="transmembrane region" description="Helical" evidence="2">
    <location>
        <begin position="128"/>
        <end position="150"/>
    </location>
</feature>
<reference evidence="4" key="2">
    <citation type="submission" date="2020-08" db="EMBL/GenBank/DDBJ databases">
        <title>Plant Genome Project.</title>
        <authorList>
            <person name="Zhang R.-G."/>
        </authorList>
    </citation>
    <scope>NUCLEOTIDE SEQUENCE</scope>
    <source>
        <strain evidence="4">Huo1</strain>
        <tissue evidence="4">Leaf</tissue>
    </source>
</reference>
<keyword evidence="5" id="KW-1185">Reference proteome</keyword>
<gene>
    <name evidence="4" type="ORF">SASPL_150363</name>
</gene>
<keyword evidence="2" id="KW-1133">Transmembrane helix</keyword>
<dbReference type="Pfam" id="PF09835">
    <property type="entry name" value="DUF2062"/>
    <property type="match status" value="1"/>
</dbReference>
<reference evidence="4" key="1">
    <citation type="submission" date="2018-01" db="EMBL/GenBank/DDBJ databases">
        <authorList>
            <person name="Mao J.F."/>
        </authorList>
    </citation>
    <scope>NUCLEOTIDE SEQUENCE</scope>
    <source>
        <strain evidence="4">Huo1</strain>
        <tissue evidence="4">Leaf</tissue>
    </source>
</reference>
<feature type="transmembrane region" description="Helical" evidence="2">
    <location>
        <begin position="74"/>
        <end position="93"/>
    </location>
</feature>
<keyword evidence="2" id="KW-0812">Transmembrane</keyword>
<feature type="domain" description="DUF2062" evidence="3">
    <location>
        <begin position="21"/>
        <end position="160"/>
    </location>
</feature>
<dbReference type="InterPro" id="IPR018639">
    <property type="entry name" value="DUF2062"/>
</dbReference>
<dbReference type="PANTHER" id="PTHR35102:SF1">
    <property type="entry name" value="E3 UBIQUITIN-PROTEIN LIGASE"/>
    <property type="match status" value="1"/>
</dbReference>
<dbReference type="Proteomes" id="UP000298416">
    <property type="component" value="Unassembled WGS sequence"/>
</dbReference>
<dbReference type="PANTHER" id="PTHR35102">
    <property type="entry name" value="E3 UBIQUITIN-PROTEIN LIGASE"/>
    <property type="match status" value="1"/>
</dbReference>
<keyword evidence="2" id="KW-0472">Membrane</keyword>
<organism evidence="4">
    <name type="scientific">Salvia splendens</name>
    <name type="common">Scarlet sage</name>
    <dbReference type="NCBI Taxonomy" id="180675"/>
    <lineage>
        <taxon>Eukaryota</taxon>
        <taxon>Viridiplantae</taxon>
        <taxon>Streptophyta</taxon>
        <taxon>Embryophyta</taxon>
        <taxon>Tracheophyta</taxon>
        <taxon>Spermatophyta</taxon>
        <taxon>Magnoliopsida</taxon>
        <taxon>eudicotyledons</taxon>
        <taxon>Gunneridae</taxon>
        <taxon>Pentapetalae</taxon>
        <taxon>asterids</taxon>
        <taxon>lamiids</taxon>
        <taxon>Lamiales</taxon>
        <taxon>Lamiaceae</taxon>
        <taxon>Nepetoideae</taxon>
        <taxon>Mentheae</taxon>
        <taxon>Salviinae</taxon>
        <taxon>Salvia</taxon>
        <taxon>Salvia subgen. Calosphace</taxon>
        <taxon>core Calosphace</taxon>
    </lineage>
</organism>
<accession>A0A8X8W5Z0</accession>
<evidence type="ECO:0000313" key="5">
    <source>
        <dbReference type="Proteomes" id="UP000298416"/>
    </source>
</evidence>
<evidence type="ECO:0000256" key="2">
    <source>
        <dbReference type="SAM" id="Phobius"/>
    </source>
</evidence>
<dbReference type="AlphaFoldDB" id="A0A8X8W5Z0"/>
<feature type="region of interest" description="Disordered" evidence="1">
    <location>
        <begin position="341"/>
        <end position="368"/>
    </location>
</feature>
<evidence type="ECO:0000313" key="4">
    <source>
        <dbReference type="EMBL" id="KAG6388927.1"/>
    </source>
</evidence>
<dbReference type="EMBL" id="PNBA02000020">
    <property type="protein sequence ID" value="KAG6388927.1"/>
    <property type="molecule type" value="Genomic_DNA"/>
</dbReference>
<name>A0A8X8W5Z0_SALSN</name>
<proteinExistence type="predicted"/>
<sequence>MAKRFGFGFLVSWFRRCVVDPLHQILLRGAEPKQLAFSAALGSTLGLFPICGVPVFLCGLAIAVLGSHCNAPTVMLTNFIVTPVELSLIIPFLRFGEFITGGPHFALTSDALKKVVTGKASWEVLHSIFHALLGWSVAAPFILVSFYALCLPCFKMLVHRFAVAPSSPNKPLSSIASPRKSLSSPSEVRLKFIFQNIGSKFARIEYDDDIPLAYAHQFRQKLAAHKEADKVLAKDVATPSRNKKDNNMYFRSLIDNSITETETESEEIDSPEVERLREDLLDGIDEDSDLCTSIHDLDSFMKSFEEEITTSPTSKVEEGIVELVSDSGESRPDLGYLLEASDDELGIPPPAASPARKELVTGRGGALP</sequence>
<evidence type="ECO:0000256" key="1">
    <source>
        <dbReference type="SAM" id="MobiDB-lite"/>
    </source>
</evidence>
<comment type="caution">
    <text evidence="4">The sequence shown here is derived from an EMBL/GenBank/DDBJ whole genome shotgun (WGS) entry which is preliminary data.</text>
</comment>
<feature type="transmembrane region" description="Helical" evidence="2">
    <location>
        <begin position="35"/>
        <end position="62"/>
    </location>
</feature>
<evidence type="ECO:0000259" key="3">
    <source>
        <dbReference type="Pfam" id="PF09835"/>
    </source>
</evidence>
<protein>
    <recommendedName>
        <fullName evidence="3">DUF2062 domain-containing protein</fullName>
    </recommendedName>
</protein>